<evidence type="ECO:0008006" key="3">
    <source>
        <dbReference type="Google" id="ProtNLM"/>
    </source>
</evidence>
<protein>
    <recommendedName>
        <fullName evidence="3">PIN domain-containing protein</fullName>
    </recommendedName>
</protein>
<keyword evidence="2" id="KW-1185">Reference proteome</keyword>
<reference evidence="1 2" key="1">
    <citation type="submission" date="2021-04" db="EMBL/GenBank/DDBJ databases">
        <authorList>
            <person name="Rodrigo-Torres L."/>
            <person name="Arahal R. D."/>
            <person name="Lucena T."/>
        </authorList>
    </citation>
    <scope>NUCLEOTIDE SEQUENCE [LARGE SCALE GENOMIC DNA]</scope>
    <source>
        <strain evidence="1 2">CECT 9623</strain>
    </source>
</reference>
<evidence type="ECO:0000313" key="2">
    <source>
        <dbReference type="Proteomes" id="UP000679725"/>
    </source>
</evidence>
<gene>
    <name evidence="1" type="ORF">DYBT9623_00007</name>
</gene>
<name>A0ABM8UII7_9BACT</name>
<comment type="caution">
    <text evidence="1">The sequence shown here is derived from an EMBL/GenBank/DDBJ whole genome shotgun (WGS) entry which is preliminary data.</text>
</comment>
<sequence>MVLELAEECSANFIITGNSTDFTFPAYQSTSIVSPMEYWENYRTV</sequence>
<dbReference type="RefSeq" id="WP_406566148.1">
    <property type="nucleotide sequence ID" value="NZ_CAJRAU010000001.1"/>
</dbReference>
<proteinExistence type="predicted"/>
<evidence type="ECO:0000313" key="1">
    <source>
        <dbReference type="EMBL" id="CAG5067287.1"/>
    </source>
</evidence>
<dbReference type="Proteomes" id="UP000679725">
    <property type="component" value="Unassembled WGS sequence"/>
</dbReference>
<dbReference type="EMBL" id="CAJRAU010000001">
    <property type="protein sequence ID" value="CAG5067287.1"/>
    <property type="molecule type" value="Genomic_DNA"/>
</dbReference>
<organism evidence="1 2">
    <name type="scientific">Dyadobacter linearis</name>
    <dbReference type="NCBI Taxonomy" id="2823330"/>
    <lineage>
        <taxon>Bacteria</taxon>
        <taxon>Pseudomonadati</taxon>
        <taxon>Bacteroidota</taxon>
        <taxon>Cytophagia</taxon>
        <taxon>Cytophagales</taxon>
        <taxon>Spirosomataceae</taxon>
        <taxon>Dyadobacter</taxon>
    </lineage>
</organism>
<accession>A0ABM8UII7</accession>